<evidence type="ECO:0000313" key="8">
    <source>
        <dbReference type="EMBL" id="UYQ94349.1"/>
    </source>
</evidence>
<dbReference type="PANTHER" id="PTHR23502:SF132">
    <property type="entry name" value="POLYAMINE TRANSPORTER 2-RELATED"/>
    <property type="match status" value="1"/>
</dbReference>
<feature type="transmembrane region" description="Helical" evidence="6">
    <location>
        <begin position="12"/>
        <end position="32"/>
    </location>
</feature>
<feature type="transmembrane region" description="Helical" evidence="6">
    <location>
        <begin position="211"/>
        <end position="231"/>
    </location>
</feature>
<keyword evidence="5 6" id="KW-0472">Membrane</keyword>
<feature type="transmembrane region" description="Helical" evidence="6">
    <location>
        <begin position="369"/>
        <end position="389"/>
    </location>
</feature>
<feature type="transmembrane region" description="Helical" evidence="6">
    <location>
        <begin position="307"/>
        <end position="330"/>
    </location>
</feature>
<reference evidence="8" key="1">
    <citation type="submission" date="2022-10" db="EMBL/GenBank/DDBJ databases">
        <title>Chitinophaga sp. nov., isolated from soil.</title>
        <authorList>
            <person name="Jeon C.O."/>
        </authorList>
    </citation>
    <scope>NUCLEOTIDE SEQUENCE</scope>
    <source>
        <strain evidence="8">R8</strain>
    </source>
</reference>
<evidence type="ECO:0000256" key="2">
    <source>
        <dbReference type="ARBA" id="ARBA00022448"/>
    </source>
</evidence>
<keyword evidence="9" id="KW-1185">Reference proteome</keyword>
<dbReference type="RefSeq" id="WP_264282259.1">
    <property type="nucleotide sequence ID" value="NZ_CP107006.1"/>
</dbReference>
<evidence type="ECO:0000256" key="6">
    <source>
        <dbReference type="SAM" id="Phobius"/>
    </source>
</evidence>
<dbReference type="Proteomes" id="UP001162741">
    <property type="component" value="Chromosome"/>
</dbReference>
<organism evidence="8 9">
    <name type="scientific">Chitinophaga horti</name>
    <dbReference type="NCBI Taxonomy" id="2920382"/>
    <lineage>
        <taxon>Bacteria</taxon>
        <taxon>Pseudomonadati</taxon>
        <taxon>Bacteroidota</taxon>
        <taxon>Chitinophagia</taxon>
        <taxon>Chitinophagales</taxon>
        <taxon>Chitinophagaceae</taxon>
        <taxon>Chitinophaga</taxon>
    </lineage>
</organism>
<proteinExistence type="predicted"/>
<dbReference type="InterPro" id="IPR036259">
    <property type="entry name" value="MFS_trans_sf"/>
</dbReference>
<dbReference type="InterPro" id="IPR011701">
    <property type="entry name" value="MFS"/>
</dbReference>
<keyword evidence="2" id="KW-0813">Transport</keyword>
<name>A0ABY6J7S9_9BACT</name>
<feature type="transmembrane region" description="Helical" evidence="6">
    <location>
        <begin position="80"/>
        <end position="101"/>
    </location>
</feature>
<feature type="transmembrane region" description="Helical" evidence="6">
    <location>
        <begin position="107"/>
        <end position="124"/>
    </location>
</feature>
<evidence type="ECO:0000256" key="4">
    <source>
        <dbReference type="ARBA" id="ARBA00022989"/>
    </source>
</evidence>
<dbReference type="Gene3D" id="1.20.1720.10">
    <property type="entry name" value="Multidrug resistance protein D"/>
    <property type="match status" value="1"/>
</dbReference>
<feature type="transmembrane region" description="Helical" evidence="6">
    <location>
        <begin position="52"/>
        <end position="73"/>
    </location>
</feature>
<dbReference type="EMBL" id="CP107006">
    <property type="protein sequence ID" value="UYQ94349.1"/>
    <property type="molecule type" value="Genomic_DNA"/>
</dbReference>
<dbReference type="PANTHER" id="PTHR23502">
    <property type="entry name" value="MAJOR FACILITATOR SUPERFAMILY"/>
    <property type="match status" value="1"/>
</dbReference>
<feature type="transmembrane region" description="Helical" evidence="6">
    <location>
        <begin position="136"/>
        <end position="162"/>
    </location>
</feature>
<feature type="transmembrane region" description="Helical" evidence="6">
    <location>
        <begin position="168"/>
        <end position="190"/>
    </location>
</feature>
<protein>
    <submittedName>
        <fullName evidence="8">MFS transporter</fullName>
    </submittedName>
</protein>
<feature type="transmembrane region" description="Helical" evidence="6">
    <location>
        <begin position="243"/>
        <end position="268"/>
    </location>
</feature>
<keyword evidence="3 6" id="KW-0812">Transmembrane</keyword>
<feature type="transmembrane region" description="Helical" evidence="6">
    <location>
        <begin position="342"/>
        <end position="363"/>
    </location>
</feature>
<gene>
    <name evidence="8" type="ORF">MKQ68_04500</name>
</gene>
<dbReference type="Pfam" id="PF07690">
    <property type="entry name" value="MFS_1"/>
    <property type="match status" value="1"/>
</dbReference>
<dbReference type="InterPro" id="IPR020846">
    <property type="entry name" value="MFS_dom"/>
</dbReference>
<accession>A0ABY6J7S9</accession>
<dbReference type="SUPFAM" id="SSF103473">
    <property type="entry name" value="MFS general substrate transporter"/>
    <property type="match status" value="1"/>
</dbReference>
<evidence type="ECO:0000259" key="7">
    <source>
        <dbReference type="PROSITE" id="PS50850"/>
    </source>
</evidence>
<sequence length="409" mass="45227">MRTINETNKGISTILAFALIPLSGFALDVYIPSLPDMAQQLQVAPSAIQLTLSIYLISYGICQLFVGALLDTFGRFRPSLYGLLCFSLSSVIIAQTGSIAVIYLMRALQGFMVAMIVVSKRAYFMDVYSGDKLKHYTSLFSVIWAAAPIIAPFAGGFLQMHFGWRSNFYFLAGLGLVLFALEWIFSGESLKVFQRFHLRAVTDSYVSMIRTWDFVAGLIILALAYSMLLVYNMASPFIIEQVLHYPASVTGNCALLSGVAMFVGGLLSKYYIGKPFTRKLLTVLSLQLIAALVLLTITIYVHNLYTLIAYVMLLHMFSGFIFNTVFSYALTRFTQHGGKASGLAGGGYIIFTSVFSYFIVSGLTIRSQVWLGASYTLLTVAILLVLLLTKWRGVGEQFSSKKFAPLRAQ</sequence>
<evidence type="ECO:0000256" key="3">
    <source>
        <dbReference type="ARBA" id="ARBA00022692"/>
    </source>
</evidence>
<dbReference type="PROSITE" id="PS50850">
    <property type="entry name" value="MFS"/>
    <property type="match status" value="1"/>
</dbReference>
<feature type="domain" description="Major facilitator superfamily (MFS) profile" evidence="7">
    <location>
        <begin position="12"/>
        <end position="392"/>
    </location>
</feature>
<comment type="subcellular location">
    <subcellularLocation>
        <location evidence="1">Membrane</location>
        <topology evidence="1">Multi-pass membrane protein</topology>
    </subcellularLocation>
</comment>
<evidence type="ECO:0000256" key="5">
    <source>
        <dbReference type="ARBA" id="ARBA00023136"/>
    </source>
</evidence>
<feature type="transmembrane region" description="Helical" evidence="6">
    <location>
        <begin position="280"/>
        <end position="301"/>
    </location>
</feature>
<keyword evidence="4 6" id="KW-1133">Transmembrane helix</keyword>
<evidence type="ECO:0000313" key="9">
    <source>
        <dbReference type="Proteomes" id="UP001162741"/>
    </source>
</evidence>
<evidence type="ECO:0000256" key="1">
    <source>
        <dbReference type="ARBA" id="ARBA00004141"/>
    </source>
</evidence>